<comment type="caution">
    <text evidence="1">The sequence shown here is derived from an EMBL/GenBank/DDBJ whole genome shotgun (WGS) entry which is preliminary data.</text>
</comment>
<accession>A0ACC2PJ78</accession>
<organism evidence="1 2">
    <name type="scientific">Eretmocerus hayati</name>
    <dbReference type="NCBI Taxonomy" id="131215"/>
    <lineage>
        <taxon>Eukaryota</taxon>
        <taxon>Metazoa</taxon>
        <taxon>Ecdysozoa</taxon>
        <taxon>Arthropoda</taxon>
        <taxon>Hexapoda</taxon>
        <taxon>Insecta</taxon>
        <taxon>Pterygota</taxon>
        <taxon>Neoptera</taxon>
        <taxon>Endopterygota</taxon>
        <taxon>Hymenoptera</taxon>
        <taxon>Apocrita</taxon>
        <taxon>Proctotrupomorpha</taxon>
        <taxon>Chalcidoidea</taxon>
        <taxon>Aphelinidae</taxon>
        <taxon>Aphelininae</taxon>
        <taxon>Eretmocerus</taxon>
    </lineage>
</organism>
<sequence>MDSELFQTSEITIDAVKKSSGKLGPVLAAITGGVGVAITLVCIPFVAPGFRRICLPYVPATPEQVKNVLRALKGCSGSLIDIGSGDGRIVIAAAKAGFQADGVELNPWLIRYSKISAMANGVSSKTSFFKKDLWTYNLKKYDNIVVFGVEEMMPELEDKFRSELRPKSSIVACRFPLPNCQAVTTIGEGLDTVWFYQTPLTHGNSR</sequence>
<proteinExistence type="predicted"/>
<keyword evidence="2" id="KW-1185">Reference proteome</keyword>
<evidence type="ECO:0000313" key="1">
    <source>
        <dbReference type="EMBL" id="KAJ8681840.1"/>
    </source>
</evidence>
<reference evidence="1" key="1">
    <citation type="submission" date="2023-04" db="EMBL/GenBank/DDBJ databases">
        <title>A chromosome-level genome assembly of the parasitoid wasp Eretmocerus hayati.</title>
        <authorList>
            <person name="Zhong Y."/>
            <person name="Liu S."/>
            <person name="Liu Y."/>
        </authorList>
    </citation>
    <scope>NUCLEOTIDE SEQUENCE</scope>
    <source>
        <strain evidence="1">ZJU_SS_LIU_2023</strain>
    </source>
</reference>
<dbReference type="EMBL" id="CM056741">
    <property type="protein sequence ID" value="KAJ8681840.1"/>
    <property type="molecule type" value="Genomic_DNA"/>
</dbReference>
<name>A0ACC2PJ78_9HYME</name>
<protein>
    <submittedName>
        <fullName evidence="1">Uncharacterized protein</fullName>
    </submittedName>
</protein>
<gene>
    <name evidence="1" type="ORF">QAD02_017632</name>
</gene>
<dbReference type="Proteomes" id="UP001239111">
    <property type="component" value="Chromosome 1"/>
</dbReference>
<evidence type="ECO:0000313" key="2">
    <source>
        <dbReference type="Proteomes" id="UP001239111"/>
    </source>
</evidence>